<dbReference type="AlphaFoldDB" id="J9GN39"/>
<organism evidence="1">
    <name type="scientific">gut metagenome</name>
    <dbReference type="NCBI Taxonomy" id="749906"/>
    <lineage>
        <taxon>unclassified sequences</taxon>
        <taxon>metagenomes</taxon>
        <taxon>organismal metagenomes</taxon>
    </lineage>
</organism>
<name>J9GN39_9ZZZZ</name>
<feature type="non-terminal residue" evidence="1">
    <location>
        <position position="24"/>
    </location>
</feature>
<sequence>MSLTFTDRAKSLTVTQCFAIVGST</sequence>
<gene>
    <name evidence="1" type="ORF">EVA_10602</name>
</gene>
<evidence type="ECO:0000313" key="1">
    <source>
        <dbReference type="EMBL" id="EJX01290.1"/>
    </source>
</evidence>
<proteinExistence type="predicted"/>
<dbReference type="EMBL" id="AMCI01003012">
    <property type="protein sequence ID" value="EJX01290.1"/>
    <property type="molecule type" value="Genomic_DNA"/>
</dbReference>
<protein>
    <submittedName>
        <fullName evidence="1">Uncharacterized protein</fullName>
    </submittedName>
</protein>
<accession>J9GN39</accession>
<reference evidence="1" key="1">
    <citation type="journal article" date="2012" name="PLoS ONE">
        <title>Gene sets for utilization of primary and secondary nutrition supplies in the distal gut of endangered iberian lynx.</title>
        <authorList>
            <person name="Alcaide M."/>
            <person name="Messina E."/>
            <person name="Richter M."/>
            <person name="Bargiela R."/>
            <person name="Peplies J."/>
            <person name="Huws S.A."/>
            <person name="Newbold C.J."/>
            <person name="Golyshin P.N."/>
            <person name="Simon M.A."/>
            <person name="Lopez G."/>
            <person name="Yakimov M.M."/>
            <person name="Ferrer M."/>
        </authorList>
    </citation>
    <scope>NUCLEOTIDE SEQUENCE</scope>
</reference>
<comment type="caution">
    <text evidence="1">The sequence shown here is derived from an EMBL/GenBank/DDBJ whole genome shotgun (WGS) entry which is preliminary data.</text>
</comment>